<evidence type="ECO:0000313" key="5">
    <source>
        <dbReference type="Proteomes" id="UP000190989"/>
    </source>
</evidence>
<dbReference type="Pfam" id="PF06742">
    <property type="entry name" value="DUF1214"/>
    <property type="match status" value="1"/>
</dbReference>
<dbReference type="InterPro" id="IPR010621">
    <property type="entry name" value="DUF1214"/>
</dbReference>
<reference evidence="5" key="1">
    <citation type="submission" date="2017-02" db="EMBL/GenBank/DDBJ databases">
        <authorList>
            <person name="Varghese N."/>
            <person name="Submissions S."/>
        </authorList>
    </citation>
    <scope>NUCLEOTIDE SEQUENCE [LARGE SCALE GENOMIC DNA]</scope>
    <source>
        <strain evidence="5">SM117</strain>
    </source>
</reference>
<dbReference type="EMBL" id="FVZE01000009">
    <property type="protein sequence ID" value="SLK08842.1"/>
    <property type="molecule type" value="Genomic_DNA"/>
</dbReference>
<gene>
    <name evidence="4" type="ORF">SAMN06295987_1092</name>
</gene>
<dbReference type="STRING" id="428990.SAMN06295987_1092"/>
<feature type="chain" id="PRO_5011962165" evidence="1">
    <location>
        <begin position="22"/>
        <end position="467"/>
    </location>
</feature>
<name>A0A1U6ILK3_9SPHN</name>
<dbReference type="SUPFAM" id="SSF160935">
    <property type="entry name" value="VPA0735-like"/>
    <property type="match status" value="1"/>
</dbReference>
<feature type="domain" description="DUF1254" evidence="3">
    <location>
        <begin position="90"/>
        <end position="219"/>
    </location>
</feature>
<sequence length="467" mass="51029">MAPSKLILAACVAATASGVHAEPRSYDASRADQFLNAQAEDIVPEERESRAVYARHAAYDAAMFGQVAVLTYNQIYAQAVDRQSGEFVGFNRFAHDRNLATPGYAPFKTPNADTLYSNAYLDLSQGPVLLTVPPTKGRYYTVNFLDLYGNASNISARTHGTRGGRFLIATTDWGGSVPAGVTLFRVTQPYMWILMRIEAESPKAVPEVRKLQDQFILEPTTEPSGKVSYPAPATLDDPAGFLKILNWVVENGGVRNEELGHIHPWRGIGVGGPVSVDEAMSDEAVQEGVRAGFGDAKLVIMRNLAQNGTPTNGWREPFDIGRYGFNYEYRATVNTLGTGANVRLENFAFTTFEDAQGEPLDGAKHDYVLRLKSAPPADFFWSITVYDGQTQELVPNAKSKYLVGGNTPDLITNKDGSVTLTFSMSAKGPNAVPVPHGLFYLALRAQGPRREMLDGTWRPSPLKKLAK</sequence>
<evidence type="ECO:0000256" key="1">
    <source>
        <dbReference type="SAM" id="SignalP"/>
    </source>
</evidence>
<dbReference type="PANTHER" id="PTHR36509:SF2">
    <property type="entry name" value="BLL3101 PROTEIN"/>
    <property type="match status" value="1"/>
</dbReference>
<dbReference type="Gene3D" id="2.60.40.1610">
    <property type="entry name" value="Domain of unknown function DUF1254"/>
    <property type="match status" value="1"/>
</dbReference>
<proteinExistence type="predicted"/>
<keyword evidence="5" id="KW-1185">Reference proteome</keyword>
<dbReference type="PANTHER" id="PTHR36509">
    <property type="entry name" value="BLL3101 PROTEIN"/>
    <property type="match status" value="1"/>
</dbReference>
<dbReference type="Gene3D" id="2.60.120.600">
    <property type="entry name" value="Domain of unknown function DUF1214, C-terminal domain"/>
    <property type="match status" value="1"/>
</dbReference>
<dbReference type="Pfam" id="PF06863">
    <property type="entry name" value="DUF1254"/>
    <property type="match status" value="1"/>
</dbReference>
<evidence type="ECO:0000313" key="4">
    <source>
        <dbReference type="EMBL" id="SLK08842.1"/>
    </source>
</evidence>
<protein>
    <submittedName>
        <fullName evidence="4">Uncharacterized conserved protein</fullName>
    </submittedName>
</protein>
<dbReference type="Proteomes" id="UP000190989">
    <property type="component" value="Unassembled WGS sequence"/>
</dbReference>
<keyword evidence="1" id="KW-0732">Signal</keyword>
<feature type="signal peptide" evidence="1">
    <location>
        <begin position="1"/>
        <end position="21"/>
    </location>
</feature>
<evidence type="ECO:0000259" key="2">
    <source>
        <dbReference type="Pfam" id="PF06742"/>
    </source>
</evidence>
<dbReference type="InterPro" id="IPR037049">
    <property type="entry name" value="DUF1214_C_sf"/>
</dbReference>
<accession>A0A1U6ILK3</accession>
<evidence type="ECO:0000259" key="3">
    <source>
        <dbReference type="Pfam" id="PF06863"/>
    </source>
</evidence>
<dbReference type="InterPro" id="IPR010679">
    <property type="entry name" value="DUF1254"/>
</dbReference>
<dbReference type="AlphaFoldDB" id="A0A1U6ILK3"/>
<organism evidence="4 5">
    <name type="scientific">Novosphingobium mathurense</name>
    <dbReference type="NCBI Taxonomy" id="428990"/>
    <lineage>
        <taxon>Bacteria</taxon>
        <taxon>Pseudomonadati</taxon>
        <taxon>Pseudomonadota</taxon>
        <taxon>Alphaproteobacteria</taxon>
        <taxon>Sphingomonadales</taxon>
        <taxon>Sphingomonadaceae</taxon>
        <taxon>Novosphingobium</taxon>
    </lineage>
</organism>
<feature type="domain" description="DUF1214" evidence="2">
    <location>
        <begin position="346"/>
        <end position="449"/>
    </location>
</feature>
<dbReference type="InterPro" id="IPR037050">
    <property type="entry name" value="DUF1254_sf"/>
</dbReference>